<dbReference type="PANTHER" id="PTHR43848:SF2">
    <property type="entry name" value="PUTRESCINE TRANSPORT SYSTEM PERMEASE PROTEIN POTI"/>
    <property type="match status" value="1"/>
</dbReference>
<evidence type="ECO:0000256" key="7">
    <source>
        <dbReference type="ARBA" id="ARBA00023136"/>
    </source>
</evidence>
<evidence type="ECO:0000256" key="5">
    <source>
        <dbReference type="ARBA" id="ARBA00022692"/>
    </source>
</evidence>
<protein>
    <submittedName>
        <fullName evidence="10">Inner membrane ABC transporter permease protein YdcV</fullName>
    </submittedName>
</protein>
<dbReference type="InterPro" id="IPR051789">
    <property type="entry name" value="Bact_Polyamine_Transport"/>
</dbReference>
<proteinExistence type="inferred from homology"/>
<dbReference type="GO" id="GO:0055085">
    <property type="term" value="P:transmembrane transport"/>
    <property type="evidence" value="ECO:0007669"/>
    <property type="project" value="InterPro"/>
</dbReference>
<dbReference type="EMBL" id="MLJW01000160">
    <property type="protein sequence ID" value="OIQ95767.1"/>
    <property type="molecule type" value="Genomic_DNA"/>
</dbReference>
<feature type="transmembrane region" description="Helical" evidence="8">
    <location>
        <begin position="105"/>
        <end position="129"/>
    </location>
</feature>
<keyword evidence="6 8" id="KW-1133">Transmembrane helix</keyword>
<dbReference type="SUPFAM" id="SSF161098">
    <property type="entry name" value="MetI-like"/>
    <property type="match status" value="1"/>
</dbReference>
<comment type="subcellular location">
    <subcellularLocation>
        <location evidence="1">Cell membrane</location>
        <topology evidence="1">Multi-pass membrane protein</topology>
    </subcellularLocation>
</comment>
<keyword evidence="7 8" id="KW-0472">Membrane</keyword>
<feature type="transmembrane region" description="Helical" evidence="8">
    <location>
        <begin position="141"/>
        <end position="162"/>
    </location>
</feature>
<evidence type="ECO:0000256" key="1">
    <source>
        <dbReference type="ARBA" id="ARBA00004651"/>
    </source>
</evidence>
<evidence type="ECO:0000259" key="9">
    <source>
        <dbReference type="PROSITE" id="PS50928"/>
    </source>
</evidence>
<evidence type="ECO:0000256" key="2">
    <source>
        <dbReference type="ARBA" id="ARBA00007069"/>
    </source>
</evidence>
<sequence>MAKVRRSASFYVLAIVFALFVLFLYGPVIVIGVLSFQGREGGLTLPMRGFSTYWFHQLYVGASIGDLSGAFGRSIKLGLLVMVITTVLSFLAGQAFRSRFRGASMLFYIAIASLIVPSVVISLGISAMFELLGWDRSWITSALGAQLTWTLPFGLLIMFAAFNRFNPDYEEAARGLGARGAQVLWEVVIPMLAPSLLGVALFGFTLSYDELARTSQTAGALNTLPLELQAMQTNATTPVIYALGTLTTLLSLTVIALSLSLASWLGRRRARHGSGPGAAA</sequence>
<dbReference type="AlphaFoldDB" id="A0A1J5RUU7"/>
<dbReference type="InterPro" id="IPR000515">
    <property type="entry name" value="MetI-like"/>
</dbReference>
<organism evidence="10">
    <name type="scientific">mine drainage metagenome</name>
    <dbReference type="NCBI Taxonomy" id="410659"/>
    <lineage>
        <taxon>unclassified sequences</taxon>
        <taxon>metagenomes</taxon>
        <taxon>ecological metagenomes</taxon>
    </lineage>
</organism>
<gene>
    <name evidence="10" type="primary">ydcV_4</name>
    <name evidence="10" type="ORF">GALL_222260</name>
</gene>
<feature type="transmembrane region" description="Helical" evidence="8">
    <location>
        <begin position="239"/>
        <end position="262"/>
    </location>
</feature>
<feature type="transmembrane region" description="Helical" evidence="8">
    <location>
        <begin position="12"/>
        <end position="36"/>
    </location>
</feature>
<comment type="similarity">
    <text evidence="2">Belongs to the binding-protein-dependent transport system permease family. CysTW subfamily.</text>
</comment>
<name>A0A1J5RUU7_9ZZZZ</name>
<feature type="domain" description="ABC transmembrane type-1" evidence="9">
    <location>
        <begin position="71"/>
        <end position="258"/>
    </location>
</feature>
<dbReference type="CDD" id="cd06261">
    <property type="entry name" value="TM_PBP2"/>
    <property type="match status" value="1"/>
</dbReference>
<feature type="transmembrane region" description="Helical" evidence="8">
    <location>
        <begin position="75"/>
        <end position="93"/>
    </location>
</feature>
<feature type="transmembrane region" description="Helical" evidence="8">
    <location>
        <begin position="183"/>
        <end position="204"/>
    </location>
</feature>
<dbReference type="PROSITE" id="PS50928">
    <property type="entry name" value="ABC_TM1"/>
    <property type="match status" value="1"/>
</dbReference>
<keyword evidence="3" id="KW-0813">Transport</keyword>
<dbReference type="Gene3D" id="1.10.3720.10">
    <property type="entry name" value="MetI-like"/>
    <property type="match status" value="1"/>
</dbReference>
<dbReference type="PANTHER" id="PTHR43848">
    <property type="entry name" value="PUTRESCINE TRANSPORT SYSTEM PERMEASE PROTEIN POTI"/>
    <property type="match status" value="1"/>
</dbReference>
<keyword evidence="5 8" id="KW-0812">Transmembrane</keyword>
<evidence type="ECO:0000256" key="8">
    <source>
        <dbReference type="SAM" id="Phobius"/>
    </source>
</evidence>
<evidence type="ECO:0000256" key="3">
    <source>
        <dbReference type="ARBA" id="ARBA00022448"/>
    </source>
</evidence>
<evidence type="ECO:0000256" key="4">
    <source>
        <dbReference type="ARBA" id="ARBA00022475"/>
    </source>
</evidence>
<dbReference type="InterPro" id="IPR035906">
    <property type="entry name" value="MetI-like_sf"/>
</dbReference>
<evidence type="ECO:0000313" key="10">
    <source>
        <dbReference type="EMBL" id="OIQ95767.1"/>
    </source>
</evidence>
<dbReference type="Pfam" id="PF00528">
    <property type="entry name" value="BPD_transp_1"/>
    <property type="match status" value="1"/>
</dbReference>
<accession>A0A1J5RUU7</accession>
<evidence type="ECO:0000256" key="6">
    <source>
        <dbReference type="ARBA" id="ARBA00022989"/>
    </source>
</evidence>
<dbReference type="GO" id="GO:0005886">
    <property type="term" value="C:plasma membrane"/>
    <property type="evidence" value="ECO:0007669"/>
    <property type="project" value="UniProtKB-SubCell"/>
</dbReference>
<comment type="caution">
    <text evidence="10">The sequence shown here is derived from an EMBL/GenBank/DDBJ whole genome shotgun (WGS) entry which is preliminary data.</text>
</comment>
<reference evidence="10" key="1">
    <citation type="submission" date="2016-10" db="EMBL/GenBank/DDBJ databases">
        <title>Sequence of Gallionella enrichment culture.</title>
        <authorList>
            <person name="Poehlein A."/>
            <person name="Muehling M."/>
            <person name="Daniel R."/>
        </authorList>
    </citation>
    <scope>NUCLEOTIDE SEQUENCE</scope>
</reference>
<keyword evidence="4" id="KW-1003">Cell membrane</keyword>